<dbReference type="PROSITE" id="PS51755">
    <property type="entry name" value="OMPR_PHOB"/>
    <property type="match status" value="1"/>
</dbReference>
<evidence type="ECO:0000256" key="6">
    <source>
        <dbReference type="ARBA" id="ARBA00023163"/>
    </source>
</evidence>
<evidence type="ECO:0000259" key="10">
    <source>
        <dbReference type="PROSITE" id="PS50110"/>
    </source>
</evidence>
<dbReference type="InterPro" id="IPR036388">
    <property type="entry name" value="WH-like_DNA-bd_sf"/>
</dbReference>
<sequence>MMIGKILVADDEANYRRLVKMFLEQANYEVLTVSDGNEVIDILNQCNDIDLVILDVMMPKLNGWQTCQEIREKSSIPIIMLTALGDVTNEVHGIEKGADDYISKPFSHEVLIARVGGLLRRVRRNEQEQFHDEGMAFEESTNSVYIDDKRISLRPKEYELLMCLVLNKSIVLSREQILDKVWGYNYFGDPRTVDTHIKSLRARLGEIGKRIRTLRNKGYSYRGVD</sequence>
<keyword evidence="4" id="KW-0805">Transcription regulation</keyword>
<dbReference type="GO" id="GO:0000976">
    <property type="term" value="F:transcription cis-regulatory region binding"/>
    <property type="evidence" value="ECO:0007669"/>
    <property type="project" value="TreeGrafter"/>
</dbReference>
<dbReference type="OrthoDB" id="8912111at2"/>
<dbReference type="InterPro" id="IPR039420">
    <property type="entry name" value="WalR-like"/>
</dbReference>
<dbReference type="CDD" id="cd17574">
    <property type="entry name" value="REC_OmpR"/>
    <property type="match status" value="1"/>
</dbReference>
<evidence type="ECO:0000256" key="5">
    <source>
        <dbReference type="ARBA" id="ARBA00023125"/>
    </source>
</evidence>
<reference evidence="12 13" key="1">
    <citation type="submission" date="2017-06" db="EMBL/GenBank/DDBJ databases">
        <title>Draft genome sequence of anaerobic fermentative bacterium Anaeromicrobium sediminis DY2726D isolated from West Pacific Ocean sediments.</title>
        <authorList>
            <person name="Zeng X."/>
        </authorList>
    </citation>
    <scope>NUCLEOTIDE SEQUENCE [LARGE SCALE GENOMIC DNA]</scope>
    <source>
        <strain evidence="12 13">DY2726D</strain>
    </source>
</reference>
<dbReference type="EMBL" id="NIBG01000016">
    <property type="protein sequence ID" value="PAB58349.1"/>
    <property type="molecule type" value="Genomic_DNA"/>
</dbReference>
<organism evidence="12 13">
    <name type="scientific">Anaeromicrobium sediminis</name>
    <dbReference type="NCBI Taxonomy" id="1478221"/>
    <lineage>
        <taxon>Bacteria</taxon>
        <taxon>Bacillati</taxon>
        <taxon>Bacillota</taxon>
        <taxon>Clostridia</taxon>
        <taxon>Peptostreptococcales</taxon>
        <taxon>Thermotaleaceae</taxon>
        <taxon>Anaeromicrobium</taxon>
    </lineage>
</organism>
<evidence type="ECO:0000256" key="2">
    <source>
        <dbReference type="ARBA" id="ARBA00022553"/>
    </source>
</evidence>
<dbReference type="InterPro" id="IPR001867">
    <property type="entry name" value="OmpR/PhoB-type_DNA-bd"/>
</dbReference>
<name>A0A267MFJ7_9FIRM</name>
<dbReference type="CDD" id="cd00383">
    <property type="entry name" value="trans_reg_C"/>
    <property type="match status" value="1"/>
</dbReference>
<gene>
    <name evidence="12" type="ORF">CCE28_15535</name>
</gene>
<feature type="DNA-binding region" description="OmpR/PhoB-type" evidence="9">
    <location>
        <begin position="125"/>
        <end position="223"/>
    </location>
</feature>
<proteinExistence type="predicted"/>
<dbReference type="AlphaFoldDB" id="A0A267MFJ7"/>
<evidence type="ECO:0000256" key="1">
    <source>
        <dbReference type="ARBA" id="ARBA00018672"/>
    </source>
</evidence>
<protein>
    <recommendedName>
        <fullName evidence="1">Stage 0 sporulation protein A homolog</fullName>
    </recommendedName>
</protein>
<feature type="domain" description="Response regulatory" evidence="10">
    <location>
        <begin position="5"/>
        <end position="119"/>
    </location>
</feature>
<keyword evidence="5 9" id="KW-0238">DNA-binding</keyword>
<dbReference type="GO" id="GO:0000156">
    <property type="term" value="F:phosphorelay response regulator activity"/>
    <property type="evidence" value="ECO:0007669"/>
    <property type="project" value="TreeGrafter"/>
</dbReference>
<evidence type="ECO:0000313" key="13">
    <source>
        <dbReference type="Proteomes" id="UP000216024"/>
    </source>
</evidence>
<keyword evidence="2 8" id="KW-0597">Phosphoprotein</keyword>
<dbReference type="Pfam" id="PF00072">
    <property type="entry name" value="Response_reg"/>
    <property type="match status" value="1"/>
</dbReference>
<evidence type="ECO:0000256" key="9">
    <source>
        <dbReference type="PROSITE-ProRule" id="PRU01091"/>
    </source>
</evidence>
<dbReference type="Gene3D" id="1.10.10.10">
    <property type="entry name" value="Winged helix-like DNA-binding domain superfamily/Winged helix DNA-binding domain"/>
    <property type="match status" value="1"/>
</dbReference>
<evidence type="ECO:0000256" key="4">
    <source>
        <dbReference type="ARBA" id="ARBA00023015"/>
    </source>
</evidence>
<keyword evidence="13" id="KW-1185">Reference proteome</keyword>
<dbReference type="Gene3D" id="3.40.50.2300">
    <property type="match status" value="1"/>
</dbReference>
<evidence type="ECO:0000259" key="11">
    <source>
        <dbReference type="PROSITE" id="PS51755"/>
    </source>
</evidence>
<keyword evidence="6" id="KW-0804">Transcription</keyword>
<dbReference type="InterPro" id="IPR011006">
    <property type="entry name" value="CheY-like_superfamily"/>
</dbReference>
<evidence type="ECO:0000256" key="8">
    <source>
        <dbReference type="PROSITE-ProRule" id="PRU00169"/>
    </source>
</evidence>
<dbReference type="GO" id="GO:0032993">
    <property type="term" value="C:protein-DNA complex"/>
    <property type="evidence" value="ECO:0007669"/>
    <property type="project" value="TreeGrafter"/>
</dbReference>
<dbReference type="SUPFAM" id="SSF52172">
    <property type="entry name" value="CheY-like"/>
    <property type="match status" value="1"/>
</dbReference>
<dbReference type="GO" id="GO:0006355">
    <property type="term" value="P:regulation of DNA-templated transcription"/>
    <property type="evidence" value="ECO:0007669"/>
    <property type="project" value="InterPro"/>
</dbReference>
<dbReference type="Gene3D" id="6.10.250.690">
    <property type="match status" value="1"/>
</dbReference>
<dbReference type="PANTHER" id="PTHR48111:SF73">
    <property type="entry name" value="ALKALINE PHOSPHATASE SYNTHESIS TRANSCRIPTIONAL REGULATORY PROTEIN PHOP"/>
    <property type="match status" value="1"/>
</dbReference>
<dbReference type="SMART" id="SM00862">
    <property type="entry name" value="Trans_reg_C"/>
    <property type="match status" value="1"/>
</dbReference>
<comment type="caution">
    <text evidence="12">The sequence shown here is derived from an EMBL/GenBank/DDBJ whole genome shotgun (WGS) entry which is preliminary data.</text>
</comment>
<evidence type="ECO:0000256" key="3">
    <source>
        <dbReference type="ARBA" id="ARBA00023012"/>
    </source>
</evidence>
<evidence type="ECO:0000313" key="12">
    <source>
        <dbReference type="EMBL" id="PAB58349.1"/>
    </source>
</evidence>
<dbReference type="RefSeq" id="WP_095134651.1">
    <property type="nucleotide sequence ID" value="NZ_NIBG01000016.1"/>
</dbReference>
<dbReference type="GO" id="GO:0005829">
    <property type="term" value="C:cytosol"/>
    <property type="evidence" value="ECO:0007669"/>
    <property type="project" value="TreeGrafter"/>
</dbReference>
<evidence type="ECO:0000256" key="7">
    <source>
        <dbReference type="ARBA" id="ARBA00024867"/>
    </source>
</evidence>
<dbReference type="Proteomes" id="UP000216024">
    <property type="component" value="Unassembled WGS sequence"/>
</dbReference>
<dbReference type="FunFam" id="3.40.50.2300:FF:000001">
    <property type="entry name" value="DNA-binding response regulator PhoB"/>
    <property type="match status" value="1"/>
</dbReference>
<dbReference type="SMART" id="SM00448">
    <property type="entry name" value="REC"/>
    <property type="match status" value="1"/>
</dbReference>
<dbReference type="PANTHER" id="PTHR48111">
    <property type="entry name" value="REGULATOR OF RPOS"/>
    <property type="match status" value="1"/>
</dbReference>
<dbReference type="PROSITE" id="PS50110">
    <property type="entry name" value="RESPONSE_REGULATORY"/>
    <property type="match status" value="1"/>
</dbReference>
<dbReference type="Pfam" id="PF00486">
    <property type="entry name" value="Trans_reg_C"/>
    <property type="match status" value="1"/>
</dbReference>
<feature type="domain" description="OmpR/PhoB-type" evidence="11">
    <location>
        <begin position="125"/>
        <end position="223"/>
    </location>
</feature>
<accession>A0A267MFJ7</accession>
<dbReference type="InterPro" id="IPR001789">
    <property type="entry name" value="Sig_transdc_resp-reg_receiver"/>
</dbReference>
<feature type="modified residue" description="4-aspartylphosphate" evidence="8">
    <location>
        <position position="55"/>
    </location>
</feature>
<comment type="function">
    <text evidence="7">May play the central regulatory role in sporulation. It may be an element of the effector pathway responsible for the activation of sporulation genes in response to nutritional stress. Spo0A may act in concert with spo0H (a sigma factor) to control the expression of some genes that are critical to the sporulation process.</text>
</comment>
<keyword evidence="3" id="KW-0902">Two-component regulatory system</keyword>